<dbReference type="HOGENOM" id="CLU_1165195_0_0_6"/>
<accession>B8CJ61</accession>
<dbReference type="STRING" id="225849.swp_1020"/>
<proteinExistence type="predicted"/>
<dbReference type="KEGG" id="swp:swp_1020"/>
<sequence>MIVIRSNLVLLMFVFFSIPMNSYGMDCSKSFYMESYNVNRINEAIGSHPDKKIIEKIDKSKGVLLYLKGLMLNYGVYYGRNYNEALKIFDTLSMRDSLSSFQAGLILFLCENDISINDRNHDVYYYFDLAYKNGEPRAGYFKYLLEYYSEKISLNKYVQSLVEVNNLERSSLVDFELAYQAYLSDSEYRYLLEGTKLFSTCDFYNVITEPSIYDDAELNSRLYFIKEINSGYYNGCIN</sequence>
<protein>
    <submittedName>
        <fullName evidence="1">Uncharacterized protein</fullName>
    </submittedName>
</protein>
<keyword evidence="2" id="KW-1185">Reference proteome</keyword>
<evidence type="ECO:0000313" key="2">
    <source>
        <dbReference type="Proteomes" id="UP000000753"/>
    </source>
</evidence>
<gene>
    <name evidence="1" type="ordered locus">swp_1020</name>
</gene>
<dbReference type="EMBL" id="CP000472">
    <property type="protein sequence ID" value="ACJ27823.1"/>
    <property type="molecule type" value="Genomic_DNA"/>
</dbReference>
<organism evidence="1 2">
    <name type="scientific">Shewanella piezotolerans (strain WP3 / JCM 13877)</name>
    <dbReference type="NCBI Taxonomy" id="225849"/>
    <lineage>
        <taxon>Bacteria</taxon>
        <taxon>Pseudomonadati</taxon>
        <taxon>Pseudomonadota</taxon>
        <taxon>Gammaproteobacteria</taxon>
        <taxon>Alteromonadales</taxon>
        <taxon>Shewanellaceae</taxon>
        <taxon>Shewanella</taxon>
    </lineage>
</organism>
<dbReference type="AlphaFoldDB" id="B8CJ61"/>
<dbReference type="Proteomes" id="UP000000753">
    <property type="component" value="Chromosome"/>
</dbReference>
<name>B8CJ61_SHEPW</name>
<evidence type="ECO:0000313" key="1">
    <source>
        <dbReference type="EMBL" id="ACJ27823.1"/>
    </source>
</evidence>
<reference evidence="1 2" key="1">
    <citation type="journal article" date="2008" name="PLoS ONE">
        <title>Environmental adaptation: genomic analysis of the piezotolerant and psychrotolerant deep-sea iron reducing bacterium Shewanella piezotolerans WP3.</title>
        <authorList>
            <person name="Wang F."/>
            <person name="Wang J."/>
            <person name="Jian H."/>
            <person name="Zhang B."/>
            <person name="Li S."/>
            <person name="Wang F."/>
            <person name="Zeng X."/>
            <person name="Gao L."/>
            <person name="Bartlett D.H."/>
            <person name="Yu J."/>
            <person name="Hu S."/>
            <person name="Xiao X."/>
        </authorList>
    </citation>
    <scope>NUCLEOTIDE SEQUENCE [LARGE SCALE GENOMIC DNA]</scope>
    <source>
        <strain evidence="2">WP3 / JCM 13877</strain>
    </source>
</reference>